<keyword evidence="5" id="KW-0325">Glycoprotein</keyword>
<dbReference type="GO" id="GO:0005886">
    <property type="term" value="C:plasma membrane"/>
    <property type="evidence" value="ECO:0007669"/>
    <property type="project" value="TreeGrafter"/>
</dbReference>
<dbReference type="EMBL" id="JAFIRN010000008">
    <property type="protein sequence ID" value="KAG5843548.1"/>
    <property type="molecule type" value="Genomic_DNA"/>
</dbReference>
<dbReference type="GO" id="GO:0015275">
    <property type="term" value="F:stretch-activated, monoatomic cation-selective, calcium channel activity"/>
    <property type="evidence" value="ECO:0007669"/>
    <property type="project" value="TreeGrafter"/>
</dbReference>
<dbReference type="Proteomes" id="UP001044222">
    <property type="component" value="Chromosome 8"/>
</dbReference>
<organism evidence="7 8">
    <name type="scientific">Anguilla anguilla</name>
    <name type="common">European freshwater eel</name>
    <name type="synonym">Muraena anguilla</name>
    <dbReference type="NCBI Taxonomy" id="7936"/>
    <lineage>
        <taxon>Eukaryota</taxon>
        <taxon>Metazoa</taxon>
        <taxon>Chordata</taxon>
        <taxon>Craniata</taxon>
        <taxon>Vertebrata</taxon>
        <taxon>Euteleostomi</taxon>
        <taxon>Actinopterygii</taxon>
        <taxon>Neopterygii</taxon>
        <taxon>Teleostei</taxon>
        <taxon>Anguilliformes</taxon>
        <taxon>Anguillidae</taxon>
        <taxon>Anguilla</taxon>
    </lineage>
</organism>
<name>A0A9D3MD74_ANGAN</name>
<reference evidence="7" key="1">
    <citation type="submission" date="2021-01" db="EMBL/GenBank/DDBJ databases">
        <title>A chromosome-scale assembly of European eel, Anguilla anguilla.</title>
        <authorList>
            <person name="Henkel C."/>
            <person name="Jong-Raadsen S.A."/>
            <person name="Dufour S."/>
            <person name="Weltzien F.-A."/>
            <person name="Palstra A.P."/>
            <person name="Pelster B."/>
            <person name="Spaink H.P."/>
            <person name="Van Den Thillart G.E."/>
            <person name="Jansen H."/>
            <person name="Zahm M."/>
            <person name="Klopp C."/>
            <person name="Cedric C."/>
            <person name="Louis A."/>
            <person name="Berthelot C."/>
            <person name="Parey E."/>
            <person name="Roest Crollius H."/>
            <person name="Montfort J."/>
            <person name="Robinson-Rechavi M."/>
            <person name="Bucao C."/>
            <person name="Bouchez O."/>
            <person name="Gislard M."/>
            <person name="Lluch J."/>
            <person name="Milhes M."/>
            <person name="Lampietro C."/>
            <person name="Lopez Roques C."/>
            <person name="Donnadieu C."/>
            <person name="Braasch I."/>
            <person name="Desvignes T."/>
            <person name="Postlethwait J."/>
            <person name="Bobe J."/>
            <person name="Guiguen Y."/>
            <person name="Dirks R."/>
        </authorList>
    </citation>
    <scope>NUCLEOTIDE SEQUENCE</scope>
    <source>
        <strain evidence="7">Tag_6206</strain>
        <tissue evidence="7">Liver</tissue>
    </source>
</reference>
<protein>
    <submittedName>
        <fullName evidence="7">Uncharacterized protein</fullName>
    </submittedName>
</protein>
<dbReference type="GO" id="GO:0098703">
    <property type="term" value="P:calcium ion import across plasma membrane"/>
    <property type="evidence" value="ECO:0007669"/>
    <property type="project" value="TreeGrafter"/>
</dbReference>
<dbReference type="InterPro" id="IPR055288">
    <property type="entry name" value="NALCN_aux_factor_1/2"/>
</dbReference>
<keyword evidence="2" id="KW-0812">Transmembrane</keyword>
<dbReference type="AlphaFoldDB" id="A0A9D3MD74"/>
<evidence type="ECO:0000256" key="4">
    <source>
        <dbReference type="ARBA" id="ARBA00023136"/>
    </source>
</evidence>
<comment type="caution">
    <text evidence="7">The sequence shown here is derived from an EMBL/GenBank/DDBJ whole genome shotgun (WGS) entry which is preliminary data.</text>
</comment>
<comment type="similarity">
    <text evidence="6">Belongs to the NALF family.</text>
</comment>
<dbReference type="PANTHER" id="PTHR15819">
    <property type="entry name" value="TRANSMEMBRANE PROTEIN FAM155"/>
    <property type="match status" value="1"/>
</dbReference>
<evidence type="ECO:0000256" key="5">
    <source>
        <dbReference type="ARBA" id="ARBA00023180"/>
    </source>
</evidence>
<sequence>MIRGAWMYRREDDAVLKICCAPKQNDKPCADSERAQKWRMSLASLLFFTVLLSDHLWLCAGVKLRSKERNYRKPWSNATDGDHPVQGEKCGIFLSNLTKSAAPSPHCTDAQNNQHLESACTTLHRQRTGLGSTFSTPSLSTQLILTYFRNFSLSFCDSYSISDLLLGMANPDNLNCSLQNMIWDLGSGAVEDEDVCSTCIQAYMRLDQHAQEKYEEFDFLFLKYLSEDYSVRSSTEDCKTSTLLDRATCHLASPPLLLILEQ</sequence>
<evidence type="ECO:0000256" key="1">
    <source>
        <dbReference type="ARBA" id="ARBA00004141"/>
    </source>
</evidence>
<gene>
    <name evidence="7" type="ORF">ANANG_G00152080</name>
</gene>
<proteinExistence type="inferred from homology"/>
<keyword evidence="8" id="KW-1185">Reference proteome</keyword>
<evidence type="ECO:0000313" key="7">
    <source>
        <dbReference type="EMBL" id="KAG5843548.1"/>
    </source>
</evidence>
<keyword evidence="4" id="KW-0472">Membrane</keyword>
<evidence type="ECO:0000256" key="6">
    <source>
        <dbReference type="ARBA" id="ARBA00029445"/>
    </source>
</evidence>
<evidence type="ECO:0000256" key="2">
    <source>
        <dbReference type="ARBA" id="ARBA00022692"/>
    </source>
</evidence>
<accession>A0A9D3MD74</accession>
<keyword evidence="3" id="KW-1133">Transmembrane helix</keyword>
<evidence type="ECO:0000313" key="8">
    <source>
        <dbReference type="Proteomes" id="UP001044222"/>
    </source>
</evidence>
<comment type="subcellular location">
    <subcellularLocation>
        <location evidence="1">Membrane</location>
        <topology evidence="1">Multi-pass membrane protein</topology>
    </subcellularLocation>
</comment>
<dbReference type="PANTHER" id="PTHR15819:SF8">
    <property type="entry name" value="NALCN CHANNEL AUXILIARY FACTOR 2"/>
    <property type="match status" value="1"/>
</dbReference>
<evidence type="ECO:0000256" key="3">
    <source>
        <dbReference type="ARBA" id="ARBA00022989"/>
    </source>
</evidence>